<accession>A0A7Y3SUJ3</accession>
<dbReference type="InterPro" id="IPR006015">
    <property type="entry name" value="Universal_stress_UspA"/>
</dbReference>
<protein>
    <submittedName>
        <fullName evidence="3">Universal stress protein</fullName>
    </submittedName>
</protein>
<dbReference type="InterPro" id="IPR014729">
    <property type="entry name" value="Rossmann-like_a/b/a_fold"/>
</dbReference>
<gene>
    <name evidence="3" type="ORF">HLQ16_04565</name>
</gene>
<sequence>MKKLKILVPLDGTERSMHSIDWVKKFFNKEAICITLMNVVETVLTNKMIVPTPNSIPNEFGYLAEESRAVLDKAIIKLEGYEIEKFSILGYAADEILKKAEKDSHDIIIMTKCNKKGLYRIIGSVTSKVVRNAKVSVIIIPD</sequence>
<dbReference type="PANTHER" id="PTHR46268:SF6">
    <property type="entry name" value="UNIVERSAL STRESS PROTEIN UP12"/>
    <property type="match status" value="1"/>
</dbReference>
<dbReference type="PRINTS" id="PR01438">
    <property type="entry name" value="UNVRSLSTRESS"/>
</dbReference>
<comment type="caution">
    <text evidence="3">The sequence shown here is derived from an EMBL/GenBank/DDBJ whole genome shotgun (WGS) entry which is preliminary data.</text>
</comment>
<name>A0A7Y3SUJ3_9CLOT</name>
<evidence type="ECO:0000259" key="2">
    <source>
        <dbReference type="Pfam" id="PF00582"/>
    </source>
</evidence>
<reference evidence="3 4" key="1">
    <citation type="submission" date="2020-05" db="EMBL/GenBank/DDBJ databases">
        <title>Complete genome of Clostridium estertheticum subspecies estertheticum, isolated from Vacuum packed lamb meat from New Zealand imported to Switzerland.</title>
        <authorList>
            <person name="Wambui J."/>
            <person name="Stevens M.J.A."/>
            <person name="Stephan R."/>
        </authorList>
    </citation>
    <scope>NUCLEOTIDE SEQUENCE [LARGE SCALE GENOMIC DNA]</scope>
    <source>
        <strain evidence="3 4">CEST001</strain>
    </source>
</reference>
<dbReference type="Pfam" id="PF00582">
    <property type="entry name" value="Usp"/>
    <property type="match status" value="1"/>
</dbReference>
<dbReference type="Gene3D" id="3.40.50.620">
    <property type="entry name" value="HUPs"/>
    <property type="match status" value="1"/>
</dbReference>
<dbReference type="EMBL" id="JABEYB010000003">
    <property type="protein sequence ID" value="NNU75198.1"/>
    <property type="molecule type" value="Genomic_DNA"/>
</dbReference>
<dbReference type="SUPFAM" id="SSF52402">
    <property type="entry name" value="Adenine nucleotide alpha hydrolases-like"/>
    <property type="match status" value="1"/>
</dbReference>
<dbReference type="AlphaFoldDB" id="A0A7Y3SUJ3"/>
<dbReference type="InterPro" id="IPR006016">
    <property type="entry name" value="UspA"/>
</dbReference>
<dbReference type="GeneID" id="83591416"/>
<evidence type="ECO:0000256" key="1">
    <source>
        <dbReference type="ARBA" id="ARBA00008791"/>
    </source>
</evidence>
<proteinExistence type="inferred from homology"/>
<comment type="similarity">
    <text evidence="1">Belongs to the universal stress protein A family.</text>
</comment>
<feature type="domain" description="UspA" evidence="2">
    <location>
        <begin position="5"/>
        <end position="141"/>
    </location>
</feature>
<evidence type="ECO:0000313" key="4">
    <source>
        <dbReference type="Proteomes" id="UP000531659"/>
    </source>
</evidence>
<evidence type="ECO:0000313" key="3">
    <source>
        <dbReference type="EMBL" id="NNU75198.1"/>
    </source>
</evidence>
<dbReference type="Proteomes" id="UP000531659">
    <property type="component" value="Unassembled WGS sequence"/>
</dbReference>
<organism evidence="3 4">
    <name type="scientific">Clostridium estertheticum</name>
    <dbReference type="NCBI Taxonomy" id="238834"/>
    <lineage>
        <taxon>Bacteria</taxon>
        <taxon>Bacillati</taxon>
        <taxon>Bacillota</taxon>
        <taxon>Clostridia</taxon>
        <taxon>Eubacteriales</taxon>
        <taxon>Clostridiaceae</taxon>
        <taxon>Clostridium</taxon>
    </lineage>
</organism>
<dbReference type="PANTHER" id="PTHR46268">
    <property type="entry name" value="STRESS RESPONSE PROTEIN NHAX"/>
    <property type="match status" value="1"/>
</dbReference>
<dbReference type="RefSeq" id="WP_171295986.1">
    <property type="nucleotide sequence ID" value="NZ_CP077615.1"/>
</dbReference>
<dbReference type="CDD" id="cd00293">
    <property type="entry name" value="USP-like"/>
    <property type="match status" value="1"/>
</dbReference>